<comment type="caution">
    <text evidence="2">The sequence shown here is derived from an EMBL/GenBank/DDBJ whole genome shotgun (WGS) entry which is preliminary data.</text>
</comment>
<feature type="compositionally biased region" description="Polar residues" evidence="1">
    <location>
        <begin position="1"/>
        <end position="16"/>
    </location>
</feature>
<name>A0A699T0J9_TANCI</name>
<proteinExistence type="predicted"/>
<accession>A0A699T0J9</accession>
<protein>
    <submittedName>
        <fullName evidence="2">Uncharacterized protein</fullName>
    </submittedName>
</protein>
<dbReference type="EMBL" id="BKCJ011201163">
    <property type="protein sequence ID" value="GFD02889.1"/>
    <property type="molecule type" value="Genomic_DNA"/>
</dbReference>
<dbReference type="AlphaFoldDB" id="A0A699T0J9"/>
<reference evidence="2" key="1">
    <citation type="journal article" date="2019" name="Sci. Rep.">
        <title>Draft genome of Tanacetum cinerariifolium, the natural source of mosquito coil.</title>
        <authorList>
            <person name="Yamashiro T."/>
            <person name="Shiraishi A."/>
            <person name="Satake H."/>
            <person name="Nakayama K."/>
        </authorList>
    </citation>
    <scope>NUCLEOTIDE SEQUENCE</scope>
</reference>
<evidence type="ECO:0000313" key="2">
    <source>
        <dbReference type="EMBL" id="GFD02889.1"/>
    </source>
</evidence>
<feature type="compositionally biased region" description="Basic and acidic residues" evidence="1">
    <location>
        <begin position="19"/>
        <end position="30"/>
    </location>
</feature>
<evidence type="ECO:0000256" key="1">
    <source>
        <dbReference type="SAM" id="MobiDB-lite"/>
    </source>
</evidence>
<sequence>KQWETMGNNGGSSSTPRLDPVHLERADQVY</sequence>
<organism evidence="2">
    <name type="scientific">Tanacetum cinerariifolium</name>
    <name type="common">Dalmatian daisy</name>
    <name type="synonym">Chrysanthemum cinerariifolium</name>
    <dbReference type="NCBI Taxonomy" id="118510"/>
    <lineage>
        <taxon>Eukaryota</taxon>
        <taxon>Viridiplantae</taxon>
        <taxon>Streptophyta</taxon>
        <taxon>Embryophyta</taxon>
        <taxon>Tracheophyta</taxon>
        <taxon>Spermatophyta</taxon>
        <taxon>Magnoliopsida</taxon>
        <taxon>eudicotyledons</taxon>
        <taxon>Gunneridae</taxon>
        <taxon>Pentapetalae</taxon>
        <taxon>asterids</taxon>
        <taxon>campanulids</taxon>
        <taxon>Asterales</taxon>
        <taxon>Asteraceae</taxon>
        <taxon>Asteroideae</taxon>
        <taxon>Anthemideae</taxon>
        <taxon>Anthemidinae</taxon>
        <taxon>Tanacetum</taxon>
    </lineage>
</organism>
<feature type="non-terminal residue" evidence="2">
    <location>
        <position position="1"/>
    </location>
</feature>
<gene>
    <name evidence="2" type="ORF">Tci_874858</name>
</gene>
<feature type="region of interest" description="Disordered" evidence="1">
    <location>
        <begin position="1"/>
        <end position="30"/>
    </location>
</feature>